<evidence type="ECO:0000256" key="6">
    <source>
        <dbReference type="ARBA" id="ARBA00022833"/>
    </source>
</evidence>
<keyword evidence="10" id="KW-1185">Reference proteome</keyword>
<keyword evidence="1" id="KW-0645">Protease</keyword>
<sequence length="338" mass="36008">MRQSPTPRLAAALFVGLLAAATGIGPVFAETPAKTLFSAERAPSAGGTQSLGFYSDGCIAGAAELPPDGPNWQVMRLSRNRRYGHPATVALIERLAGEAARRGIWPGLLVGDVSQPRGGPMASGHASHQVGLDFDLWLRPMPSPRLSVEQRETYPFRSVLKKGTFTVDDRIWNGHYLDLIRLAAEQPEVQRIFVNPGIKRKLCETAGRGRGWMAKVRPFYGHDEHFHVRLFCQPGSPGCKPQQAVGRGDGCDELDWWFNVALKPPPPGSKPPKPKPPLTLSGMPAACKAVLAAPARGSARPDAAPAGSSTGMEPAGAYASAFAPPAASVPVPTPRPAR</sequence>
<evidence type="ECO:0000256" key="4">
    <source>
        <dbReference type="ARBA" id="ARBA00022764"/>
    </source>
</evidence>
<feature type="region of interest" description="Disordered" evidence="8">
    <location>
        <begin position="293"/>
        <end position="316"/>
    </location>
</feature>
<gene>
    <name evidence="9" type="primary">mepA</name>
    <name evidence="9" type="ORF">J1C47_13235</name>
</gene>
<reference evidence="9 10" key="1">
    <citation type="submission" date="2021-03" db="EMBL/GenBank/DDBJ databases">
        <title>Whole genome sequence of Jiella sp. MQZ13P-4.</title>
        <authorList>
            <person name="Tuo L."/>
        </authorList>
    </citation>
    <scope>NUCLEOTIDE SEQUENCE [LARGE SCALE GENOMIC DNA]</scope>
    <source>
        <strain evidence="9 10">MQZ13P-4</strain>
    </source>
</reference>
<evidence type="ECO:0000256" key="8">
    <source>
        <dbReference type="SAM" id="MobiDB-lite"/>
    </source>
</evidence>
<comment type="caution">
    <text evidence="9">The sequence shown here is derived from an EMBL/GenBank/DDBJ whole genome shotgun (WGS) entry which is preliminary data.</text>
</comment>
<keyword evidence="4" id="KW-0574">Periplasm</keyword>
<keyword evidence="5" id="KW-0378">Hydrolase</keyword>
<evidence type="ECO:0000256" key="2">
    <source>
        <dbReference type="ARBA" id="ARBA00022723"/>
    </source>
</evidence>
<dbReference type="SUPFAM" id="SSF55166">
    <property type="entry name" value="Hedgehog/DD-peptidase"/>
    <property type="match status" value="1"/>
</dbReference>
<dbReference type="RefSeq" id="WP_207351249.1">
    <property type="nucleotide sequence ID" value="NZ_JAFMPY010000013.1"/>
</dbReference>
<dbReference type="Proteomes" id="UP000664288">
    <property type="component" value="Unassembled WGS sequence"/>
</dbReference>
<evidence type="ECO:0000256" key="3">
    <source>
        <dbReference type="ARBA" id="ARBA00022729"/>
    </source>
</evidence>
<dbReference type="PIRSF" id="PIRSF018455">
    <property type="entry name" value="MepA"/>
    <property type="match status" value="1"/>
</dbReference>
<evidence type="ECO:0000256" key="1">
    <source>
        <dbReference type="ARBA" id="ARBA00022670"/>
    </source>
</evidence>
<dbReference type="InterPro" id="IPR005073">
    <property type="entry name" value="Peptidase_M74"/>
</dbReference>
<dbReference type="Gene3D" id="3.30.1380.10">
    <property type="match status" value="1"/>
</dbReference>
<evidence type="ECO:0000256" key="7">
    <source>
        <dbReference type="ARBA" id="ARBA00023049"/>
    </source>
</evidence>
<evidence type="ECO:0000313" key="9">
    <source>
        <dbReference type="EMBL" id="MBO0904606.1"/>
    </source>
</evidence>
<keyword evidence="3" id="KW-0732">Signal</keyword>
<accession>A0ABS3J4K4</accession>
<protein>
    <submittedName>
        <fullName evidence="9">Penicillin-insensitive murein endopeptidase</fullName>
    </submittedName>
</protein>
<keyword evidence="2" id="KW-0479">Metal-binding</keyword>
<dbReference type="EMBL" id="JAFMPY010000013">
    <property type="protein sequence ID" value="MBO0904606.1"/>
    <property type="molecule type" value="Genomic_DNA"/>
</dbReference>
<organism evidence="9 10">
    <name type="scientific">Jiella sonneratiae</name>
    <dbReference type="NCBI Taxonomy" id="2816856"/>
    <lineage>
        <taxon>Bacteria</taxon>
        <taxon>Pseudomonadati</taxon>
        <taxon>Pseudomonadota</taxon>
        <taxon>Alphaproteobacteria</taxon>
        <taxon>Hyphomicrobiales</taxon>
        <taxon>Aurantimonadaceae</taxon>
        <taxon>Jiella</taxon>
    </lineage>
</organism>
<feature type="compositionally biased region" description="Pro residues" evidence="8">
    <location>
        <begin position="263"/>
        <end position="277"/>
    </location>
</feature>
<feature type="region of interest" description="Disordered" evidence="8">
    <location>
        <begin position="262"/>
        <end position="281"/>
    </location>
</feature>
<evidence type="ECO:0000256" key="5">
    <source>
        <dbReference type="ARBA" id="ARBA00022801"/>
    </source>
</evidence>
<name>A0ABS3J4K4_9HYPH</name>
<dbReference type="InterPro" id="IPR009045">
    <property type="entry name" value="Zn_M74/Hedgehog-like"/>
</dbReference>
<proteinExistence type="predicted"/>
<dbReference type="NCBIfam" id="NF006947">
    <property type="entry name" value="PRK09429.1"/>
    <property type="match status" value="1"/>
</dbReference>
<keyword evidence="7" id="KW-0482">Metalloprotease</keyword>
<evidence type="ECO:0000313" key="10">
    <source>
        <dbReference type="Proteomes" id="UP000664288"/>
    </source>
</evidence>
<keyword evidence="6" id="KW-0862">Zinc</keyword>
<dbReference type="Pfam" id="PF03411">
    <property type="entry name" value="Peptidase_M74"/>
    <property type="match status" value="1"/>
</dbReference>